<gene>
    <name evidence="2" type="ORF">C8J55DRAFT_559545</name>
</gene>
<feature type="region of interest" description="Disordered" evidence="1">
    <location>
        <begin position="427"/>
        <end position="446"/>
    </location>
</feature>
<dbReference type="EMBL" id="JANVFS010000012">
    <property type="protein sequence ID" value="KAJ4484387.1"/>
    <property type="molecule type" value="Genomic_DNA"/>
</dbReference>
<protein>
    <submittedName>
        <fullName evidence="2">Uncharacterized protein</fullName>
    </submittedName>
</protein>
<evidence type="ECO:0000313" key="3">
    <source>
        <dbReference type="Proteomes" id="UP001150238"/>
    </source>
</evidence>
<name>A0A9W9AMY4_9AGAR</name>
<feature type="compositionally biased region" description="Acidic residues" evidence="1">
    <location>
        <begin position="237"/>
        <end position="251"/>
    </location>
</feature>
<feature type="compositionally biased region" description="Polar residues" evidence="1">
    <location>
        <begin position="103"/>
        <end position="126"/>
    </location>
</feature>
<organism evidence="2 3">
    <name type="scientific">Lentinula lateritia</name>
    <dbReference type="NCBI Taxonomy" id="40482"/>
    <lineage>
        <taxon>Eukaryota</taxon>
        <taxon>Fungi</taxon>
        <taxon>Dikarya</taxon>
        <taxon>Basidiomycota</taxon>
        <taxon>Agaricomycotina</taxon>
        <taxon>Agaricomycetes</taxon>
        <taxon>Agaricomycetidae</taxon>
        <taxon>Agaricales</taxon>
        <taxon>Marasmiineae</taxon>
        <taxon>Omphalotaceae</taxon>
        <taxon>Lentinula</taxon>
    </lineage>
</organism>
<accession>A0A9W9AMY4</accession>
<proteinExistence type="predicted"/>
<feature type="compositionally biased region" description="Pro residues" evidence="1">
    <location>
        <begin position="1"/>
        <end position="59"/>
    </location>
</feature>
<evidence type="ECO:0000256" key="1">
    <source>
        <dbReference type="SAM" id="MobiDB-lite"/>
    </source>
</evidence>
<dbReference type="Proteomes" id="UP001150238">
    <property type="component" value="Unassembled WGS sequence"/>
</dbReference>
<sequence length="462" mass="51857">MLNTPLAPPPQAPPPQAPPQAPPPQAPPPQTPPSQTPPPQTPPPQTPLPQTPPPQTPPPGDHEMVDIDATPRFYTGFRNQMPQQPPSPTVQKSKKRRVHEDTQPGSSRQPGSAQPRAQSGSQSHDQSPVDILQNLFNNQTKMMTDIYSRLQQSNDDILRKQDQKIDTVAKSLVLNTEILSRIGETLDMMSANRKEQRRNTHETSRTQRNDSEDSTMNEGSRPAHNTANGDGDKGEGEDNVEVEGDGGGDGDDERHLSENIPNRSQKSQHRSGEVKRRPLQELKEKELIRKWLNEIMEGRDLLAEVVTKEEAEEFAQTFKNNPLARPCSTDNFRYWIAGGSKAPWNQGASYVFVDILVKKKLVPDLDIQARDALRKAFFVRLKSLHTCWQDKQKMKVAAKEYCEFDMKADSKGRERFDMKADSKGRERFWRPLQTNRSPPATESSIQYLGSVQEASSSLLTGT</sequence>
<reference evidence="2" key="1">
    <citation type="submission" date="2022-08" db="EMBL/GenBank/DDBJ databases">
        <authorList>
            <consortium name="DOE Joint Genome Institute"/>
            <person name="Min B."/>
            <person name="Riley R."/>
            <person name="Sierra-Patev S."/>
            <person name="Naranjo-Ortiz M."/>
            <person name="Looney B."/>
            <person name="Konkel Z."/>
            <person name="Slot J.C."/>
            <person name="Sakamoto Y."/>
            <person name="Steenwyk J.L."/>
            <person name="Rokas A."/>
            <person name="Carro J."/>
            <person name="Camarero S."/>
            <person name="Ferreira P."/>
            <person name="Molpeceres G."/>
            <person name="Ruiz-Duenas F.J."/>
            <person name="Serrano A."/>
            <person name="Henrissat B."/>
            <person name="Drula E."/>
            <person name="Hughes K.W."/>
            <person name="Mata J.L."/>
            <person name="Ishikawa N.K."/>
            <person name="Vargas-Isla R."/>
            <person name="Ushijima S."/>
            <person name="Smith C.A."/>
            <person name="Ahrendt S."/>
            <person name="Andreopoulos W."/>
            <person name="He G."/>
            <person name="Labutti K."/>
            <person name="Lipzen A."/>
            <person name="Ng V."/>
            <person name="Sandor L."/>
            <person name="Barry K."/>
            <person name="Martinez A.T."/>
            <person name="Xiao Y."/>
            <person name="Gibbons J.G."/>
            <person name="Terashima K."/>
            <person name="Hibbett D.S."/>
            <person name="Grigoriev I.V."/>
        </authorList>
    </citation>
    <scope>NUCLEOTIDE SEQUENCE</scope>
    <source>
        <strain evidence="2">Sp2 HRB7682 ss15</strain>
    </source>
</reference>
<evidence type="ECO:0000313" key="2">
    <source>
        <dbReference type="EMBL" id="KAJ4484387.1"/>
    </source>
</evidence>
<feature type="compositionally biased region" description="Basic and acidic residues" evidence="1">
    <location>
        <begin position="192"/>
        <end position="211"/>
    </location>
</feature>
<reference evidence="2" key="2">
    <citation type="journal article" date="2023" name="Proc. Natl. Acad. Sci. U.S.A.">
        <title>A global phylogenomic analysis of the shiitake genus Lentinula.</title>
        <authorList>
            <person name="Sierra-Patev S."/>
            <person name="Min B."/>
            <person name="Naranjo-Ortiz M."/>
            <person name="Looney B."/>
            <person name="Konkel Z."/>
            <person name="Slot J.C."/>
            <person name="Sakamoto Y."/>
            <person name="Steenwyk J.L."/>
            <person name="Rokas A."/>
            <person name="Carro J."/>
            <person name="Camarero S."/>
            <person name="Ferreira P."/>
            <person name="Molpeceres G."/>
            <person name="Ruiz-Duenas F.J."/>
            <person name="Serrano A."/>
            <person name="Henrissat B."/>
            <person name="Drula E."/>
            <person name="Hughes K.W."/>
            <person name="Mata J.L."/>
            <person name="Ishikawa N.K."/>
            <person name="Vargas-Isla R."/>
            <person name="Ushijima S."/>
            <person name="Smith C.A."/>
            <person name="Donoghue J."/>
            <person name="Ahrendt S."/>
            <person name="Andreopoulos W."/>
            <person name="He G."/>
            <person name="LaButti K."/>
            <person name="Lipzen A."/>
            <person name="Ng V."/>
            <person name="Riley R."/>
            <person name="Sandor L."/>
            <person name="Barry K."/>
            <person name="Martinez A.T."/>
            <person name="Xiao Y."/>
            <person name="Gibbons J.G."/>
            <person name="Terashima K."/>
            <person name="Grigoriev I.V."/>
            <person name="Hibbett D."/>
        </authorList>
    </citation>
    <scope>NUCLEOTIDE SEQUENCE</scope>
    <source>
        <strain evidence="2">Sp2 HRB7682 ss15</strain>
    </source>
</reference>
<comment type="caution">
    <text evidence="2">The sequence shown here is derived from an EMBL/GenBank/DDBJ whole genome shotgun (WGS) entry which is preliminary data.</text>
</comment>
<feature type="compositionally biased region" description="Polar residues" evidence="1">
    <location>
        <begin position="432"/>
        <end position="446"/>
    </location>
</feature>
<feature type="compositionally biased region" description="Polar residues" evidence="1">
    <location>
        <begin position="214"/>
        <end position="227"/>
    </location>
</feature>
<feature type="region of interest" description="Disordered" evidence="1">
    <location>
        <begin position="1"/>
        <end position="128"/>
    </location>
</feature>
<feature type="region of interest" description="Disordered" evidence="1">
    <location>
        <begin position="189"/>
        <end position="278"/>
    </location>
</feature>
<dbReference type="AlphaFoldDB" id="A0A9W9AMY4"/>